<name>A0A3A6TQK5_9GAMM</name>
<dbReference type="AlphaFoldDB" id="A0A3A6TQK5"/>
<gene>
    <name evidence="2" type="ORF">D5R81_14530</name>
</gene>
<accession>A0A3A6TQK5</accession>
<dbReference type="EMBL" id="QYYH01000102">
    <property type="protein sequence ID" value="RJY10530.1"/>
    <property type="molecule type" value="Genomic_DNA"/>
</dbReference>
<sequence>MQYKKFSLVTIAVAGFLLAPMSGFATALDNSTDQFQPFNPGDSSDDPLPLQLNQPKRNISNPSGHSLYFKFIIPANEDGITNGYVLFALRQNVFGDAQLFLKEGSVPSETDFDCKGRVFEDSWQYKSQICEFHNQEGGTYWGLIHAETDYSKGSLSAQTIMDFSPFSLRKTTDN</sequence>
<evidence type="ECO:0000313" key="3">
    <source>
        <dbReference type="Proteomes" id="UP000273022"/>
    </source>
</evidence>
<organism evidence="2 3">
    <name type="scientific">Parashewanella spongiae</name>
    <dbReference type="NCBI Taxonomy" id="342950"/>
    <lineage>
        <taxon>Bacteria</taxon>
        <taxon>Pseudomonadati</taxon>
        <taxon>Pseudomonadota</taxon>
        <taxon>Gammaproteobacteria</taxon>
        <taxon>Alteromonadales</taxon>
        <taxon>Shewanellaceae</taxon>
        <taxon>Parashewanella</taxon>
    </lineage>
</organism>
<dbReference type="RefSeq" id="WP_121854358.1">
    <property type="nucleotide sequence ID" value="NZ_CP037952.1"/>
</dbReference>
<protein>
    <submittedName>
        <fullName evidence="2">Uncharacterized protein</fullName>
    </submittedName>
</protein>
<dbReference type="Gene3D" id="2.60.120.380">
    <property type="match status" value="1"/>
</dbReference>
<feature type="chain" id="PRO_5017351732" evidence="1">
    <location>
        <begin position="28"/>
        <end position="174"/>
    </location>
</feature>
<dbReference type="OrthoDB" id="9790784at2"/>
<reference evidence="2 3" key="1">
    <citation type="submission" date="2018-09" db="EMBL/GenBank/DDBJ databases">
        <title>Phylogeny of the Shewanellaceae, and recommendation for two new genera, Pseudoshewanella and Parashewanella.</title>
        <authorList>
            <person name="Wang G."/>
        </authorList>
    </citation>
    <scope>NUCLEOTIDE SEQUENCE [LARGE SCALE GENOMIC DNA]</scope>
    <source>
        <strain evidence="2 3">KCTC 22492</strain>
    </source>
</reference>
<feature type="signal peptide" evidence="1">
    <location>
        <begin position="1"/>
        <end position="27"/>
    </location>
</feature>
<keyword evidence="1" id="KW-0732">Signal</keyword>
<evidence type="ECO:0000313" key="2">
    <source>
        <dbReference type="EMBL" id="RJY10530.1"/>
    </source>
</evidence>
<evidence type="ECO:0000256" key="1">
    <source>
        <dbReference type="SAM" id="SignalP"/>
    </source>
</evidence>
<dbReference type="Proteomes" id="UP000273022">
    <property type="component" value="Unassembled WGS sequence"/>
</dbReference>
<keyword evidence="3" id="KW-1185">Reference proteome</keyword>
<comment type="caution">
    <text evidence="2">The sequence shown here is derived from an EMBL/GenBank/DDBJ whole genome shotgun (WGS) entry which is preliminary data.</text>
</comment>
<proteinExistence type="predicted"/>